<feature type="compositionally biased region" description="Low complexity" evidence="1">
    <location>
        <begin position="201"/>
        <end position="214"/>
    </location>
</feature>
<protein>
    <submittedName>
        <fullName evidence="2">Serine--pyruvate aminotransferase / L-alanine:glyoxylate aminotransferase</fullName>
        <ecNumber evidence="2">2.6.1.44</ecNumber>
        <ecNumber evidence="2">2.6.1.51</ecNumber>
    </submittedName>
</protein>
<dbReference type="EC" id="2.6.1.44" evidence="2"/>
<evidence type="ECO:0000313" key="2">
    <source>
        <dbReference type="EMBL" id="CAA9465516.1"/>
    </source>
</evidence>
<feature type="compositionally biased region" description="Low complexity" evidence="1">
    <location>
        <begin position="88"/>
        <end position="103"/>
    </location>
</feature>
<feature type="region of interest" description="Disordered" evidence="1">
    <location>
        <begin position="1"/>
        <end position="41"/>
    </location>
</feature>
<feature type="non-terminal residue" evidence="2">
    <location>
        <position position="243"/>
    </location>
</feature>
<proteinExistence type="predicted"/>
<dbReference type="EMBL" id="CADCVL010000043">
    <property type="protein sequence ID" value="CAA9465516.1"/>
    <property type="molecule type" value="Genomic_DNA"/>
</dbReference>
<feature type="compositionally biased region" description="Low complexity" evidence="1">
    <location>
        <begin position="135"/>
        <end position="161"/>
    </location>
</feature>
<feature type="non-terminal residue" evidence="2">
    <location>
        <position position="1"/>
    </location>
</feature>
<dbReference type="GO" id="GO:0008453">
    <property type="term" value="F:alanine-glyoxylate transaminase activity"/>
    <property type="evidence" value="ECO:0007669"/>
    <property type="project" value="UniProtKB-EC"/>
</dbReference>
<dbReference type="GO" id="GO:0004760">
    <property type="term" value="F:L-serine-pyruvate transaminase activity"/>
    <property type="evidence" value="ECO:0007669"/>
    <property type="project" value="UniProtKB-EC"/>
</dbReference>
<feature type="compositionally biased region" description="Basic residues" evidence="1">
    <location>
        <begin position="215"/>
        <end position="243"/>
    </location>
</feature>
<name>A0A6J4R847_9ACTN</name>
<feature type="compositionally biased region" description="Basic and acidic residues" evidence="1">
    <location>
        <begin position="31"/>
        <end position="41"/>
    </location>
</feature>
<dbReference type="EC" id="2.6.1.51" evidence="2"/>
<keyword evidence="2" id="KW-0808">Transferase</keyword>
<feature type="compositionally biased region" description="Basic and acidic residues" evidence="1">
    <location>
        <begin position="69"/>
        <end position="85"/>
    </location>
</feature>
<gene>
    <name evidence="2" type="ORF">AVDCRST_MAG65-243</name>
</gene>
<dbReference type="AlphaFoldDB" id="A0A6J4R847"/>
<reference evidence="2" key="1">
    <citation type="submission" date="2020-02" db="EMBL/GenBank/DDBJ databases">
        <authorList>
            <person name="Meier V. D."/>
        </authorList>
    </citation>
    <scope>NUCLEOTIDE SEQUENCE</scope>
    <source>
        <strain evidence="2">AVDCRST_MAG65</strain>
    </source>
</reference>
<feature type="region of interest" description="Disordered" evidence="1">
    <location>
        <begin position="58"/>
        <end position="243"/>
    </location>
</feature>
<accession>A0A6J4R847</accession>
<keyword evidence="2" id="KW-0032">Aminotransferase</keyword>
<organism evidence="2">
    <name type="scientific">uncultured Solirubrobacteraceae bacterium</name>
    <dbReference type="NCBI Taxonomy" id="1162706"/>
    <lineage>
        <taxon>Bacteria</taxon>
        <taxon>Bacillati</taxon>
        <taxon>Actinomycetota</taxon>
        <taxon>Thermoleophilia</taxon>
        <taxon>Solirubrobacterales</taxon>
        <taxon>Solirubrobacteraceae</taxon>
        <taxon>environmental samples</taxon>
    </lineage>
</organism>
<feature type="compositionally biased region" description="Basic residues" evidence="1">
    <location>
        <begin position="189"/>
        <end position="200"/>
    </location>
</feature>
<evidence type="ECO:0000256" key="1">
    <source>
        <dbReference type="SAM" id="MobiDB-lite"/>
    </source>
</evidence>
<sequence>ASDGRRPRRDVDRRRASRRGAGRRPRRPRHHADGRLRDDARRRAVRLRGVGHRLRLLVHPEVSGSTSRDVADRRLRAGARAHAEPHQPAAVLARPRPARGLLGQAAGRLPPHRSDPAHLRPPRGVATGPRGGSRGALAAPRRGGSPPAGAAAGARHGVAGRPGPPARAADRRAHPRRRRRQGGADAHAARARSRDRRRARTGGARHVAHRPPGAQRHRGHRRPGARGTRRGARDRRGARHHRV</sequence>
<feature type="compositionally biased region" description="Basic residues" evidence="1">
    <location>
        <begin position="15"/>
        <end position="30"/>
    </location>
</feature>
<keyword evidence="2" id="KW-0670">Pyruvate</keyword>